<gene>
    <name evidence="4" type="ORF">EDM22_04940</name>
</gene>
<evidence type="ECO:0000313" key="4">
    <source>
        <dbReference type="EMBL" id="RNB51047.1"/>
    </source>
</evidence>
<name>A0A3M8AKA2_9MICO</name>
<evidence type="ECO:0000256" key="1">
    <source>
        <dbReference type="SAM" id="MobiDB-lite"/>
    </source>
</evidence>
<reference evidence="4 5" key="1">
    <citation type="submission" date="2018-10" db="EMBL/GenBank/DDBJ databases">
        <title>Isolation, diversity and antibacterial activity of antinobacteria from the wheat rhizosphere soil.</title>
        <authorList>
            <person name="Sun T."/>
        </authorList>
    </citation>
    <scope>NUCLEOTIDE SEQUENCE [LARGE SCALE GENOMIC DNA]</scope>
    <source>
        <strain evidence="4 5">SJ-23</strain>
    </source>
</reference>
<proteinExistence type="predicted"/>
<evidence type="ECO:0000313" key="5">
    <source>
        <dbReference type="Proteomes" id="UP000275048"/>
    </source>
</evidence>
<feature type="transmembrane region" description="Helical" evidence="2">
    <location>
        <begin position="176"/>
        <end position="201"/>
    </location>
</feature>
<organism evidence="4 5">
    <name type="scientific">Agromyces tardus</name>
    <dbReference type="NCBI Taxonomy" id="2583849"/>
    <lineage>
        <taxon>Bacteria</taxon>
        <taxon>Bacillati</taxon>
        <taxon>Actinomycetota</taxon>
        <taxon>Actinomycetes</taxon>
        <taxon>Micrococcales</taxon>
        <taxon>Microbacteriaceae</taxon>
        <taxon>Agromyces</taxon>
    </lineage>
</organism>
<evidence type="ECO:0000256" key="2">
    <source>
        <dbReference type="SAM" id="Phobius"/>
    </source>
</evidence>
<dbReference type="EMBL" id="RHHB01000005">
    <property type="protein sequence ID" value="RNB51047.1"/>
    <property type="molecule type" value="Genomic_DNA"/>
</dbReference>
<feature type="region of interest" description="Disordered" evidence="1">
    <location>
        <begin position="22"/>
        <end position="84"/>
    </location>
</feature>
<feature type="transmembrane region" description="Helical" evidence="2">
    <location>
        <begin position="222"/>
        <end position="249"/>
    </location>
</feature>
<feature type="compositionally biased region" description="Low complexity" evidence="1">
    <location>
        <begin position="59"/>
        <end position="75"/>
    </location>
</feature>
<dbReference type="OrthoDB" id="4374883at2"/>
<keyword evidence="2" id="KW-0472">Membrane</keyword>
<dbReference type="Pfam" id="PF13828">
    <property type="entry name" value="DUF4190"/>
    <property type="match status" value="1"/>
</dbReference>
<keyword evidence="5" id="KW-1185">Reference proteome</keyword>
<comment type="caution">
    <text evidence="4">The sequence shown here is derived from an EMBL/GenBank/DDBJ whole genome shotgun (WGS) entry which is preliminary data.</text>
</comment>
<protein>
    <submittedName>
        <fullName evidence="4">DUF4190 domain-containing protein</fullName>
    </submittedName>
</protein>
<dbReference type="InterPro" id="IPR025241">
    <property type="entry name" value="DUF4190"/>
</dbReference>
<keyword evidence="2" id="KW-0812">Transmembrane</keyword>
<keyword evidence="2" id="KW-1133">Transmembrane helix</keyword>
<sequence>MPRAQRCAAASASSCLGRRAVGAVGASASRKDLGLRGRGRGGYSATGMRRRTTFRVMAGGDSSSSSRGSTVPAGSDRADGRHCGSRTASAAAFPVAWLDPRRSTPMEPRMDPRDTPPAAVPPVPPAPGAATSAAVYSAPLQTPAYGSYAPPQAPGYGAPAGAAAPGAYGWNRPHNALAWVSLGLGIGFALLGTIASIAAVICGHIARRQIRERGEQGDAAAIWGLVLGYLGIAFTVLVIGFFLLIFAAAATSSGVPSRL</sequence>
<evidence type="ECO:0000259" key="3">
    <source>
        <dbReference type="Pfam" id="PF13828"/>
    </source>
</evidence>
<dbReference type="Proteomes" id="UP000275048">
    <property type="component" value="Unassembled WGS sequence"/>
</dbReference>
<dbReference type="AlphaFoldDB" id="A0A3M8AKA2"/>
<feature type="domain" description="DUF4190" evidence="3">
    <location>
        <begin position="177"/>
        <end position="237"/>
    </location>
</feature>
<accession>A0A3M8AKA2</accession>